<evidence type="ECO:0000313" key="2">
    <source>
        <dbReference type="Proteomes" id="UP001589896"/>
    </source>
</evidence>
<proteinExistence type="predicted"/>
<comment type="caution">
    <text evidence="1">The sequence shown here is derived from an EMBL/GenBank/DDBJ whole genome shotgun (WGS) entry which is preliminary data.</text>
</comment>
<evidence type="ECO:0000313" key="1">
    <source>
        <dbReference type="EMBL" id="MFC0676756.1"/>
    </source>
</evidence>
<dbReference type="Pfam" id="PF10722">
    <property type="entry name" value="YbjN"/>
    <property type="match status" value="1"/>
</dbReference>
<sequence length="85" mass="9543">MTAARVGGAAHCPKLDLDDGIDPGTIEAFNNQYRYVNATRDGEGDPVLRFDFELLHTAHQGHVLSQIDTWESLLDEFVRVTGWRD</sequence>
<dbReference type="Proteomes" id="UP001589896">
    <property type="component" value="Unassembled WGS sequence"/>
</dbReference>
<dbReference type="RefSeq" id="WP_386664570.1">
    <property type="nucleotide sequence ID" value="NZ_JBHLTG010000001.1"/>
</dbReference>
<gene>
    <name evidence="1" type="ORF">ACFFGH_02665</name>
</gene>
<accession>A0ABV6RJ16</accession>
<protein>
    <submittedName>
        <fullName evidence="1">Uncharacterized protein</fullName>
    </submittedName>
</protein>
<reference evidence="1 2" key="1">
    <citation type="submission" date="2024-09" db="EMBL/GenBank/DDBJ databases">
        <authorList>
            <person name="Sun Q."/>
            <person name="Mori K."/>
        </authorList>
    </citation>
    <scope>NUCLEOTIDE SEQUENCE [LARGE SCALE GENOMIC DNA]</scope>
    <source>
        <strain evidence="1 2">KCTC 23076</strain>
    </source>
</reference>
<dbReference type="EMBL" id="JBHLTG010000001">
    <property type="protein sequence ID" value="MFC0676756.1"/>
    <property type="molecule type" value="Genomic_DNA"/>
</dbReference>
<keyword evidence="2" id="KW-1185">Reference proteome</keyword>
<organism evidence="1 2">
    <name type="scientific">Lysobacter korlensis</name>
    <dbReference type="NCBI Taxonomy" id="553636"/>
    <lineage>
        <taxon>Bacteria</taxon>
        <taxon>Pseudomonadati</taxon>
        <taxon>Pseudomonadota</taxon>
        <taxon>Gammaproteobacteria</taxon>
        <taxon>Lysobacterales</taxon>
        <taxon>Lysobacteraceae</taxon>
        <taxon>Lysobacter</taxon>
    </lineage>
</organism>
<dbReference type="InterPro" id="IPR019660">
    <property type="entry name" value="Put_sensory_transdc_reg_YbjN"/>
</dbReference>
<name>A0ABV6RJ16_9GAMM</name>